<dbReference type="GO" id="GO:0005739">
    <property type="term" value="C:mitochondrion"/>
    <property type="evidence" value="ECO:0007669"/>
    <property type="project" value="InterPro"/>
</dbReference>
<dbReference type="PANTHER" id="PTHR46314:SF2">
    <property type="entry name" value="SOLUTE CARRIER FAMILY 25 MEMBER 44"/>
    <property type="match status" value="1"/>
</dbReference>
<dbReference type="Pfam" id="PF00153">
    <property type="entry name" value="Mito_carr"/>
    <property type="match status" value="2"/>
</dbReference>
<name>A0A4Y7NM97_9CRUS</name>
<sequence>MNNITDSRLRALIGGGCASLVGQTIIVPIDVISQHLMLIGQKVDGKTLTSNVGSLSPNNGVSKSKTQLALAVTKDIYHSDGLRGFYRGYAASLFTYVPSSALWWTFYHLYQDHLDGLFPSWFPHLGIQCTSAILGGITTTTLINPLDIVRARLQVQRLDSIGQTFRILWREERFHMFTKGLTARIIMSTFYSFSIILGYESVKRWSVKEQYREQIRW</sequence>
<dbReference type="AlphaFoldDB" id="A0A4Y7NM97"/>
<keyword evidence="6 7" id="KW-0472">Membrane</keyword>
<dbReference type="InterPro" id="IPR018108">
    <property type="entry name" value="MCP_transmembrane"/>
</dbReference>
<feature type="transmembrane region" description="Helical" evidence="9">
    <location>
        <begin position="121"/>
        <end position="143"/>
    </location>
</feature>
<comment type="subcellular location">
    <subcellularLocation>
        <location evidence="1">Membrane</location>
        <topology evidence="1">Multi-pass membrane protein</topology>
    </subcellularLocation>
</comment>
<dbReference type="InterPro" id="IPR023395">
    <property type="entry name" value="MCP_dom_sf"/>
</dbReference>
<evidence type="ECO:0000256" key="3">
    <source>
        <dbReference type="ARBA" id="ARBA00022448"/>
    </source>
</evidence>
<feature type="repeat" description="Solcar" evidence="7">
    <location>
        <begin position="6"/>
        <end position="113"/>
    </location>
</feature>
<dbReference type="Gene3D" id="1.50.40.10">
    <property type="entry name" value="Mitochondrial carrier domain"/>
    <property type="match status" value="1"/>
</dbReference>
<evidence type="ECO:0000256" key="9">
    <source>
        <dbReference type="SAM" id="Phobius"/>
    </source>
</evidence>
<comment type="similarity">
    <text evidence="2 8">Belongs to the mitochondrial carrier (TC 2.A.29) family.</text>
</comment>
<feature type="transmembrane region" description="Helical" evidence="9">
    <location>
        <begin position="181"/>
        <end position="199"/>
    </location>
</feature>
<evidence type="ECO:0000256" key="5">
    <source>
        <dbReference type="ARBA" id="ARBA00022737"/>
    </source>
</evidence>
<reference evidence="10" key="1">
    <citation type="submission" date="2018-08" db="EMBL/GenBank/DDBJ databases">
        <authorList>
            <person name="Cornetti L."/>
        </authorList>
    </citation>
    <scope>NUCLEOTIDE SEQUENCE</scope>
    <source>
        <strain evidence="10">OM-SAIQ-clone2</strain>
    </source>
</reference>
<keyword evidence="5" id="KW-0677">Repeat</keyword>
<evidence type="ECO:0000313" key="10">
    <source>
        <dbReference type="EMBL" id="SVE94332.1"/>
    </source>
</evidence>
<dbReference type="PANTHER" id="PTHR46314">
    <property type="entry name" value="SOLUTE CARRIER FAMILY 25 MEMBER 44"/>
    <property type="match status" value="1"/>
</dbReference>
<evidence type="ECO:0000256" key="8">
    <source>
        <dbReference type="RuleBase" id="RU000488"/>
    </source>
</evidence>
<dbReference type="PRINTS" id="PR00926">
    <property type="entry name" value="MITOCARRIER"/>
</dbReference>
<accession>A0A4Y7NM97</accession>
<gene>
    <name evidence="10" type="primary">EOG090X08ST</name>
</gene>
<dbReference type="EMBL" id="LR024713">
    <property type="protein sequence ID" value="SVE94332.1"/>
    <property type="molecule type" value="mRNA"/>
</dbReference>
<feature type="repeat" description="Solcar" evidence="7">
    <location>
        <begin position="123"/>
        <end position="205"/>
    </location>
</feature>
<protein>
    <submittedName>
        <fullName evidence="10">EOG090X08ST</fullName>
    </submittedName>
</protein>
<dbReference type="GO" id="GO:0009083">
    <property type="term" value="P:branched-chain amino acid catabolic process"/>
    <property type="evidence" value="ECO:0007669"/>
    <property type="project" value="InterPro"/>
</dbReference>
<dbReference type="InterPro" id="IPR042164">
    <property type="entry name" value="SLC25A44"/>
</dbReference>
<proteinExistence type="evidence at transcript level"/>
<dbReference type="GO" id="GO:0016020">
    <property type="term" value="C:membrane"/>
    <property type="evidence" value="ECO:0007669"/>
    <property type="project" value="UniProtKB-SubCell"/>
</dbReference>
<keyword evidence="3 8" id="KW-0813">Transport</keyword>
<dbReference type="GO" id="GO:0015658">
    <property type="term" value="F:branched-chain amino acid transmembrane transporter activity"/>
    <property type="evidence" value="ECO:0007669"/>
    <property type="project" value="InterPro"/>
</dbReference>
<dbReference type="PROSITE" id="PS50920">
    <property type="entry name" value="SOLCAR"/>
    <property type="match status" value="2"/>
</dbReference>
<dbReference type="SUPFAM" id="SSF103506">
    <property type="entry name" value="Mitochondrial carrier"/>
    <property type="match status" value="1"/>
</dbReference>
<keyword evidence="4 7" id="KW-0812">Transmembrane</keyword>
<evidence type="ECO:0000256" key="1">
    <source>
        <dbReference type="ARBA" id="ARBA00004141"/>
    </source>
</evidence>
<evidence type="ECO:0000256" key="4">
    <source>
        <dbReference type="ARBA" id="ARBA00022692"/>
    </source>
</evidence>
<feature type="transmembrane region" description="Helical" evidence="9">
    <location>
        <begin position="89"/>
        <end position="109"/>
    </location>
</feature>
<evidence type="ECO:0000256" key="6">
    <source>
        <dbReference type="ARBA" id="ARBA00023136"/>
    </source>
</evidence>
<organism evidence="10">
    <name type="scientific">Simocephalus serrulatus</name>
    <dbReference type="NCBI Taxonomy" id="117539"/>
    <lineage>
        <taxon>Eukaryota</taxon>
        <taxon>Metazoa</taxon>
        <taxon>Ecdysozoa</taxon>
        <taxon>Arthropoda</taxon>
        <taxon>Crustacea</taxon>
        <taxon>Branchiopoda</taxon>
        <taxon>Diplostraca</taxon>
        <taxon>Cladocera</taxon>
        <taxon>Anomopoda</taxon>
        <taxon>Daphniidae</taxon>
        <taxon>Simocephalus</taxon>
    </lineage>
</organism>
<evidence type="ECO:0000256" key="7">
    <source>
        <dbReference type="PROSITE-ProRule" id="PRU00282"/>
    </source>
</evidence>
<keyword evidence="9" id="KW-1133">Transmembrane helix</keyword>
<dbReference type="InterPro" id="IPR002067">
    <property type="entry name" value="MCP"/>
</dbReference>
<evidence type="ECO:0000256" key="2">
    <source>
        <dbReference type="ARBA" id="ARBA00006375"/>
    </source>
</evidence>